<protein>
    <submittedName>
        <fullName evidence="5">Class I SAM-dependent methyltransferase</fullName>
    </submittedName>
</protein>
<gene>
    <name evidence="5" type="ORF">OdinLCB4_003705</name>
</gene>
<dbReference type="SUPFAM" id="SSF53335">
    <property type="entry name" value="S-adenosyl-L-methionine-dependent methyltransferases"/>
    <property type="match status" value="1"/>
</dbReference>
<evidence type="ECO:0000259" key="4">
    <source>
        <dbReference type="Pfam" id="PF08241"/>
    </source>
</evidence>
<keyword evidence="3" id="KW-0808">Transferase</keyword>
<dbReference type="InterPro" id="IPR013216">
    <property type="entry name" value="Methyltransf_11"/>
</dbReference>
<evidence type="ECO:0000313" key="5">
    <source>
        <dbReference type="EMBL" id="WEU41017.1"/>
    </source>
</evidence>
<evidence type="ECO:0000256" key="1">
    <source>
        <dbReference type="ARBA" id="ARBA00008361"/>
    </source>
</evidence>
<organism evidence="5 6">
    <name type="scientific">Odinarchaeota yellowstonii (strain LCB_4)</name>
    <dbReference type="NCBI Taxonomy" id="1841599"/>
    <lineage>
        <taxon>Archaea</taxon>
        <taxon>Promethearchaeati</taxon>
        <taxon>Candidatus Odinarchaeota</taxon>
        <taxon>Candidatus Odinarchaeia</taxon>
        <taxon>Candidatus Odinarchaeales</taxon>
        <taxon>Candidatus Odinarchaeaceae</taxon>
        <taxon>Candidatus Odinarchaeum</taxon>
    </lineage>
</organism>
<evidence type="ECO:0000256" key="3">
    <source>
        <dbReference type="ARBA" id="ARBA00022679"/>
    </source>
</evidence>
<dbReference type="GO" id="GO:0008757">
    <property type="term" value="F:S-adenosylmethionine-dependent methyltransferase activity"/>
    <property type="evidence" value="ECO:0007669"/>
    <property type="project" value="InterPro"/>
</dbReference>
<dbReference type="EMBL" id="CP091871">
    <property type="protein sequence ID" value="WEU41017.1"/>
    <property type="molecule type" value="Genomic_DNA"/>
</dbReference>
<dbReference type="KEGG" id="oyw:OdinLCB4_003705"/>
<reference evidence="5" key="2">
    <citation type="journal article" date="2022" name="Nat. Microbiol.">
        <title>A closed Candidatus Odinarchaeum chromosome exposes Asgard archaeal viruses.</title>
        <authorList>
            <person name="Tamarit D."/>
            <person name="Caceres E.F."/>
            <person name="Krupovic M."/>
            <person name="Nijland R."/>
            <person name="Eme L."/>
            <person name="Robinson N.P."/>
            <person name="Ettema T.J.G."/>
        </authorList>
    </citation>
    <scope>NUCLEOTIDE SEQUENCE</scope>
    <source>
        <strain evidence="5">LCB_4</strain>
    </source>
</reference>
<dbReference type="Gene3D" id="3.40.50.150">
    <property type="entry name" value="Vaccinia Virus protein VP39"/>
    <property type="match status" value="1"/>
</dbReference>
<dbReference type="InterPro" id="IPR051052">
    <property type="entry name" value="Diverse_substrate_MTase"/>
</dbReference>
<evidence type="ECO:0000313" key="6">
    <source>
        <dbReference type="Proteomes" id="UP000186851"/>
    </source>
</evidence>
<dbReference type="Pfam" id="PF08241">
    <property type="entry name" value="Methyltransf_11"/>
    <property type="match status" value="1"/>
</dbReference>
<dbReference type="PANTHER" id="PTHR44942">
    <property type="entry name" value="METHYLTRANSF_11 DOMAIN-CONTAINING PROTEIN"/>
    <property type="match status" value="1"/>
</dbReference>
<accession>A0AAF0D3G0</accession>
<proteinExistence type="inferred from homology"/>
<name>A0AAF0D3G0_ODILC</name>
<keyword evidence="2 5" id="KW-0489">Methyltransferase</keyword>
<dbReference type="GO" id="GO:0032259">
    <property type="term" value="P:methylation"/>
    <property type="evidence" value="ECO:0007669"/>
    <property type="project" value="UniProtKB-KW"/>
</dbReference>
<feature type="domain" description="Methyltransferase type 11" evidence="4">
    <location>
        <begin position="45"/>
        <end position="136"/>
    </location>
</feature>
<dbReference type="AlphaFoldDB" id="A0AAF0D3G0"/>
<dbReference type="PANTHER" id="PTHR44942:SF4">
    <property type="entry name" value="METHYLTRANSFERASE TYPE 11 DOMAIN-CONTAINING PROTEIN"/>
    <property type="match status" value="1"/>
</dbReference>
<sequence length="178" mass="20598">MCKKLAVKEDYDKSAIYYDRRYARIQYLKYNMVSRHLPVGGLLFDLGCGTALILKLKKLAEIRYIGVDISSMMIKIALKRRHPHKNFIIGDVEHLPLRKNVAEVISAFTILQNLEDYARFINEVRRVLIEGGLLILSVLKKNLNLNYLKNILERNNLIVERIIEEKDSEDLGLIISSI</sequence>
<dbReference type="InterPro" id="IPR029063">
    <property type="entry name" value="SAM-dependent_MTases_sf"/>
</dbReference>
<dbReference type="Proteomes" id="UP000186851">
    <property type="component" value="Chromosome"/>
</dbReference>
<reference evidence="5" key="1">
    <citation type="journal article" date="2017" name="Nature">
        <title>Asgard archaea illuminate the origin of eukaryotic cellular complexity.</title>
        <authorList>
            <person name="Zaremba-Niedzwiedzka K."/>
            <person name="Caceres E.F."/>
            <person name="Saw J.H."/>
            <person name="Backstrom D."/>
            <person name="Juzokaite L."/>
            <person name="Vancaester E."/>
            <person name="Seitz K.W."/>
            <person name="Anantharaman K."/>
            <person name="Starnawski P."/>
            <person name="Kjeldsen K.U."/>
            <person name="Scott M.B."/>
            <person name="Nunoura T."/>
            <person name="Banfield J.F."/>
            <person name="Schramm A."/>
            <person name="Baker B.J."/>
            <person name="Spang A."/>
            <person name="Ettema T.J.G."/>
        </authorList>
    </citation>
    <scope>NUCLEOTIDE SEQUENCE</scope>
    <source>
        <strain evidence="5">LCB_4</strain>
    </source>
</reference>
<comment type="similarity">
    <text evidence="1">Belongs to the methyltransferase superfamily.</text>
</comment>
<evidence type="ECO:0000256" key="2">
    <source>
        <dbReference type="ARBA" id="ARBA00022603"/>
    </source>
</evidence>
<dbReference type="CDD" id="cd02440">
    <property type="entry name" value="AdoMet_MTases"/>
    <property type="match status" value="1"/>
</dbReference>